<dbReference type="InterPro" id="IPR013815">
    <property type="entry name" value="ATP_grasp_subdomain_1"/>
</dbReference>
<evidence type="ECO:0000313" key="4">
    <source>
        <dbReference type="EMBL" id="GFR32440.1"/>
    </source>
</evidence>
<name>A0A8X6M418_TRICU</name>
<organism evidence="4 5">
    <name type="scientific">Trichonephila clavata</name>
    <name type="common">Joro spider</name>
    <name type="synonym">Nephila clavata</name>
    <dbReference type="NCBI Taxonomy" id="2740835"/>
    <lineage>
        <taxon>Eukaryota</taxon>
        <taxon>Metazoa</taxon>
        <taxon>Ecdysozoa</taxon>
        <taxon>Arthropoda</taxon>
        <taxon>Chelicerata</taxon>
        <taxon>Arachnida</taxon>
        <taxon>Araneae</taxon>
        <taxon>Araneomorphae</taxon>
        <taxon>Entelegynae</taxon>
        <taxon>Araneoidea</taxon>
        <taxon>Nephilidae</taxon>
        <taxon>Trichonephila</taxon>
    </lineage>
</organism>
<dbReference type="InterPro" id="IPR051549">
    <property type="entry name" value="PEP_Utilizing_Enz"/>
</dbReference>
<keyword evidence="5" id="KW-1185">Reference proteome</keyword>
<dbReference type="PANTHER" id="PTHR43615">
    <property type="entry name" value="PHOSPHOENOLPYRUVATE SYNTHASE-RELATED"/>
    <property type="match status" value="1"/>
</dbReference>
<feature type="non-terminal residue" evidence="4">
    <location>
        <position position="1"/>
    </location>
</feature>
<proteinExistence type="inferred from homology"/>
<protein>
    <submittedName>
        <fullName evidence="4">Putative phosphoenolpyruvate synthase</fullName>
    </submittedName>
</protein>
<reference evidence="4" key="1">
    <citation type="submission" date="2020-07" db="EMBL/GenBank/DDBJ databases">
        <title>Multicomponent nature underlies the extraordinary mechanical properties of spider dragline silk.</title>
        <authorList>
            <person name="Kono N."/>
            <person name="Nakamura H."/>
            <person name="Mori M."/>
            <person name="Yoshida Y."/>
            <person name="Ohtoshi R."/>
            <person name="Malay A.D."/>
            <person name="Moran D.A.P."/>
            <person name="Tomita M."/>
            <person name="Numata K."/>
            <person name="Arakawa K."/>
        </authorList>
    </citation>
    <scope>NUCLEOTIDE SEQUENCE</scope>
</reference>
<comment type="caution">
    <text evidence="4">The sequence shown here is derived from an EMBL/GenBank/DDBJ whole genome shotgun (WGS) entry which is preliminary data.</text>
</comment>
<dbReference type="GO" id="GO:0016301">
    <property type="term" value="F:kinase activity"/>
    <property type="evidence" value="ECO:0007669"/>
    <property type="project" value="InterPro"/>
</dbReference>
<dbReference type="InterPro" id="IPR008279">
    <property type="entry name" value="PEP-util_enz_mobile_dom"/>
</dbReference>
<evidence type="ECO:0000256" key="1">
    <source>
        <dbReference type="ARBA" id="ARBA00007837"/>
    </source>
</evidence>
<feature type="domain" description="PEP-utilising enzyme mobile" evidence="2">
    <location>
        <begin position="1151"/>
        <end position="1221"/>
    </location>
</feature>
<feature type="domain" description="Pyruvate phosphate dikinase AMP/ATP-binding" evidence="3">
    <location>
        <begin position="348"/>
        <end position="665"/>
    </location>
</feature>
<dbReference type="SUPFAM" id="SSF56059">
    <property type="entry name" value="Glutathione synthetase ATP-binding domain-like"/>
    <property type="match status" value="1"/>
</dbReference>
<dbReference type="Gene3D" id="3.30.1490.20">
    <property type="entry name" value="ATP-grasp fold, A domain"/>
    <property type="match status" value="1"/>
</dbReference>
<dbReference type="OrthoDB" id="6435135at2759"/>
<dbReference type="AlphaFoldDB" id="A0A8X6M418"/>
<dbReference type="EMBL" id="BMAO01039582">
    <property type="protein sequence ID" value="GFR32440.1"/>
    <property type="molecule type" value="Genomic_DNA"/>
</dbReference>
<dbReference type="InterPro" id="IPR002192">
    <property type="entry name" value="PPDK_AMP/ATP-bd"/>
</dbReference>
<gene>
    <name evidence="4" type="primary">pps</name>
    <name evidence="4" type="ORF">TNCT_351161</name>
</gene>
<evidence type="ECO:0000313" key="5">
    <source>
        <dbReference type="Proteomes" id="UP000887116"/>
    </source>
</evidence>
<comment type="similarity">
    <text evidence="1">Belongs to the PEP-utilizing enzyme family.</text>
</comment>
<evidence type="ECO:0000259" key="3">
    <source>
        <dbReference type="Pfam" id="PF01326"/>
    </source>
</evidence>
<dbReference type="GO" id="GO:0005524">
    <property type="term" value="F:ATP binding"/>
    <property type="evidence" value="ECO:0007669"/>
    <property type="project" value="InterPro"/>
</dbReference>
<evidence type="ECO:0000259" key="2">
    <source>
        <dbReference type="Pfam" id="PF00391"/>
    </source>
</evidence>
<dbReference type="Proteomes" id="UP000887116">
    <property type="component" value="Unassembled WGS sequence"/>
</dbReference>
<dbReference type="Pfam" id="PF01326">
    <property type="entry name" value="PPDK_N"/>
    <property type="match status" value="1"/>
</dbReference>
<sequence length="1231" mass="137947">CADEVVFYGVNSKSECLLVRIARGCNQVADAWIYLKLANGKTYHLMETTGYQQSSDGKCQTFSCGKLIMHYLSPMRRWRIFFCGMLKEVVDDQKDTEETVFVKFVFLWKAASDVYDCTLDTNPEGFASSMARSGWRVPFVPPVKKFTEALNFYAQTGNITGAVSINDGPEYELFLLGEKMRSLGKSANIVGCKFTTILGSTPSNGLCFHLTNVSAPYAFNNLPVGFAVEADGDMVPVKDIDINITPQVSEKTASSIKAHFSTRQKYKLKGKIGQPMVFYSGQGWSGFLELSFVELKVRKQRGYGLIMSGEVYKEPKKPEKLLPVRPFPKTVPLTVQFTDEISQFGEISGGKGSSLGKLTQLSKDNEFIVPKGIIVTTAAYQDFLTQEVLDAVKHLEDIAYGNEPGDLKETCKKVSNIVENTSLSNKICHSIIEDLKDIYGDEVNHYKFAVRSSATGEDTAAMSAAGQMDTFLGVQGLNEIFTAVKKCWASQFGHIAVEYKRRNGQVLNSPMAVVIQEMVACEVSGVLFTLDPVTSNPSVITITANYGLGETVVSGSVEPDTIMLRRKENGKLEFDSVIVGAKHQKIVMQDSGGTVTENLDENSRNESCISRETALRLGKLAINIEKYYKTSCDIEWGILNEEIYILQSRPVTTAAAETDNEIKHEFDAPLQCENEYFTVANVGEVLPGATSTLGIDLVTKYFSNILKRQSAEKGLVDNLFKSKYFLTGFFPFSNHLMITVAGMMNRYGFDTPRSKGFMISIYGRILDDPDLLEYARSKIIDEYKETFKSQYMYYKELLTFDFGYERVRNKIHNYHLDFLNYKTAKETFEALLKSCSDFDDAGRMHVDCSESSSNWNMYMFTILCQAKGSFDTDVYSDFARLLATSSNVESANVPQAMQEVANQIVKDIGSEKFNSLSVQEAEEWLQTSTSLAGFKFRQFLKRHGHRCLKEFDVRSITWGMNPKLLVKLLQNLVSATKEEIKKEDDNIDKIFSQLRVPLNFMSKCLLKFVAPQCRRAVRGREAGKSLSIKSFDHWRKGFRLLAKQMVSEGRLPDPDLIFFLTLDEIKDLLETRSPSIISRANYRKKLYPALDKYKFPEIMKGFPKPINDEEESADKYEFIADLTMKGIPVSQGVTKGYARVAITLEEAADLKSGEILITYSTDIGWSPYFPIISGVVTELGGLISHGAVVSREYGLPCVVGLQGATKRFHTGDYVLLDGKKGILQRLPQPEQ</sequence>
<dbReference type="Gene3D" id="3.50.30.10">
    <property type="entry name" value="Phosphohistidine domain"/>
    <property type="match status" value="1"/>
</dbReference>
<dbReference type="Gene3D" id="3.30.470.20">
    <property type="entry name" value="ATP-grasp fold, B domain"/>
    <property type="match status" value="1"/>
</dbReference>
<dbReference type="PANTHER" id="PTHR43615:SF1">
    <property type="entry name" value="PPDK_N DOMAIN-CONTAINING PROTEIN"/>
    <property type="match status" value="1"/>
</dbReference>
<dbReference type="SUPFAM" id="SSF52009">
    <property type="entry name" value="Phosphohistidine domain"/>
    <property type="match status" value="1"/>
</dbReference>
<dbReference type="Pfam" id="PF00391">
    <property type="entry name" value="PEP-utilizers"/>
    <property type="match status" value="1"/>
</dbReference>
<accession>A0A8X6M418</accession>
<dbReference type="InterPro" id="IPR036637">
    <property type="entry name" value="Phosphohistidine_dom_sf"/>
</dbReference>